<evidence type="ECO:0000313" key="1">
    <source>
        <dbReference type="EMBL" id="SDX02788.1"/>
    </source>
</evidence>
<keyword evidence="2" id="KW-1185">Reference proteome</keyword>
<dbReference type="EMBL" id="FNNO01000008">
    <property type="protein sequence ID" value="SDX02788.1"/>
    <property type="molecule type" value="Genomic_DNA"/>
</dbReference>
<name>A0A8X8LDX5_9BACT</name>
<reference evidence="1 2" key="1">
    <citation type="submission" date="2016-10" db="EMBL/GenBank/DDBJ databases">
        <authorList>
            <person name="Varghese N."/>
            <person name="Submissions S."/>
        </authorList>
    </citation>
    <scope>NUCLEOTIDE SEQUENCE [LARGE SCALE GENOMIC DNA]</scope>
    <source>
        <strain evidence="1 2">DSM 25353</strain>
    </source>
</reference>
<evidence type="ECO:0000313" key="2">
    <source>
        <dbReference type="Proteomes" id="UP000198711"/>
    </source>
</evidence>
<dbReference type="AlphaFoldDB" id="A0A8X8LDX5"/>
<protein>
    <submittedName>
        <fullName evidence="1">Uncharacterized protein</fullName>
    </submittedName>
</protein>
<gene>
    <name evidence="1" type="ORF">SAMN05444410_10875</name>
</gene>
<accession>A0A8X8LDX5</accession>
<comment type="caution">
    <text evidence="1">The sequence shown here is derived from an EMBL/GenBank/DDBJ whole genome shotgun (WGS) entry which is preliminary data.</text>
</comment>
<sequence length="94" mass="11033">MSEFEQLSAFYEAIAEDNRIGAYHISLYITLVRLRSHAGWQNMITVYRSLVMQEARMGRKTFNKCMNDLCEYGYLRYEPSTNPKGGCKVYFNKL</sequence>
<dbReference type="Proteomes" id="UP000198711">
    <property type="component" value="Unassembled WGS sequence"/>
</dbReference>
<proteinExistence type="predicted"/>
<organism evidence="1 2">
    <name type="scientific">Hydrobacter penzbergensis</name>
    <dbReference type="NCBI Taxonomy" id="1235997"/>
    <lineage>
        <taxon>Bacteria</taxon>
        <taxon>Pseudomonadati</taxon>
        <taxon>Bacteroidota</taxon>
        <taxon>Chitinophagia</taxon>
        <taxon>Chitinophagales</taxon>
        <taxon>Chitinophagaceae</taxon>
        <taxon>Hydrobacter</taxon>
    </lineage>
</organism>